<feature type="compositionally biased region" description="Basic residues" evidence="9">
    <location>
        <begin position="100"/>
        <end position="120"/>
    </location>
</feature>
<evidence type="ECO:0000256" key="6">
    <source>
        <dbReference type="ARBA" id="ARBA00023054"/>
    </source>
</evidence>
<comment type="similarity">
    <text evidence="3 8">Belongs to the CGR1 family.</text>
</comment>
<evidence type="ECO:0000256" key="8">
    <source>
        <dbReference type="RuleBase" id="RU363084"/>
    </source>
</evidence>
<dbReference type="GO" id="GO:0005730">
    <property type="term" value="C:nucleolus"/>
    <property type="evidence" value="ECO:0007669"/>
    <property type="project" value="UniProtKB-SubCell"/>
</dbReference>
<name>A0A1M8A8J1_MALS4</name>
<keyword evidence="4 8" id="KW-0690">Ribosome biogenesis</keyword>
<evidence type="ECO:0000256" key="4">
    <source>
        <dbReference type="ARBA" id="ARBA00022517"/>
    </source>
</evidence>
<dbReference type="Pfam" id="PF03879">
    <property type="entry name" value="Cgr1"/>
    <property type="match status" value="1"/>
</dbReference>
<comment type="subcellular location">
    <subcellularLocation>
        <location evidence="2 8">Nucleus</location>
        <location evidence="2 8">Nucleolus</location>
    </subcellularLocation>
</comment>
<comment type="function">
    <text evidence="1 8">Involved in nucleolar integrity and required for processing of the pre-rRNA for the 60S ribosome subunit.</text>
</comment>
<accession>A0A1M8A8J1</accession>
<dbReference type="OMA" id="HMKRIER"/>
<evidence type="ECO:0000313" key="10">
    <source>
        <dbReference type="EMBL" id="SHO78753.1"/>
    </source>
</evidence>
<evidence type="ECO:0000256" key="7">
    <source>
        <dbReference type="ARBA" id="ARBA00023242"/>
    </source>
</evidence>
<sequence length="120" mass="14074">MLACSDTPTAACLIAVGFLGANTEVGPERIYSIMMLPPKKTSKNWEERQRQRMKMLSIKTREREMKQAKEDEINRKREVRREREQKAAEKERLEVMAAKMSRKKALRQARRMGRTKKVAH</sequence>
<keyword evidence="11" id="KW-1185">Reference proteome</keyword>
<reference evidence="11" key="1">
    <citation type="journal article" date="2017" name="Nucleic Acids Res.">
        <title>Proteogenomics produces comprehensive and highly accurate protein-coding gene annotation in a complete genome assembly of Malassezia sympodialis.</title>
        <authorList>
            <person name="Zhu Y."/>
            <person name="Engstroem P.G."/>
            <person name="Tellgren-Roth C."/>
            <person name="Baudo C.D."/>
            <person name="Kennell J.C."/>
            <person name="Sun S."/>
            <person name="Billmyre R.B."/>
            <person name="Schroeder M.S."/>
            <person name="Andersson A."/>
            <person name="Holm T."/>
            <person name="Sigurgeirsson B."/>
            <person name="Wu G."/>
            <person name="Sankaranarayanan S.R."/>
            <person name="Siddharthan R."/>
            <person name="Sanyal K."/>
            <person name="Lundeberg J."/>
            <person name="Nystedt B."/>
            <person name="Boekhout T."/>
            <person name="Dawson T.L. Jr."/>
            <person name="Heitman J."/>
            <person name="Scheynius A."/>
            <person name="Lehtioe J."/>
        </authorList>
    </citation>
    <scope>NUCLEOTIDE SEQUENCE [LARGE SCALE GENOMIC DNA]</scope>
    <source>
        <strain evidence="11">ATCC 42132</strain>
    </source>
</reference>
<gene>
    <name evidence="10" type="ORF">MSYG_3100</name>
</gene>
<dbReference type="Proteomes" id="UP000186303">
    <property type="component" value="Chromosome 4"/>
</dbReference>
<dbReference type="EMBL" id="LT671824">
    <property type="protein sequence ID" value="SHO78753.1"/>
    <property type="molecule type" value="Genomic_DNA"/>
</dbReference>
<keyword evidence="5 8" id="KW-0698">rRNA processing</keyword>
<organism evidence="10 11">
    <name type="scientific">Malassezia sympodialis (strain ATCC 42132)</name>
    <name type="common">Atopic eczema-associated yeast</name>
    <dbReference type="NCBI Taxonomy" id="1230383"/>
    <lineage>
        <taxon>Eukaryota</taxon>
        <taxon>Fungi</taxon>
        <taxon>Dikarya</taxon>
        <taxon>Basidiomycota</taxon>
        <taxon>Ustilaginomycotina</taxon>
        <taxon>Malasseziomycetes</taxon>
        <taxon>Malasseziales</taxon>
        <taxon>Malasseziaceae</taxon>
        <taxon>Malassezia</taxon>
    </lineage>
</organism>
<dbReference type="OrthoDB" id="277961at2759"/>
<dbReference type="GO" id="GO:0006364">
    <property type="term" value="P:rRNA processing"/>
    <property type="evidence" value="ECO:0007669"/>
    <property type="project" value="UniProtKB-UniRule"/>
</dbReference>
<evidence type="ECO:0000256" key="5">
    <source>
        <dbReference type="ARBA" id="ARBA00022552"/>
    </source>
</evidence>
<feature type="region of interest" description="Disordered" evidence="9">
    <location>
        <begin position="62"/>
        <end position="120"/>
    </location>
</feature>
<evidence type="ECO:0000256" key="9">
    <source>
        <dbReference type="SAM" id="MobiDB-lite"/>
    </source>
</evidence>
<evidence type="ECO:0000256" key="2">
    <source>
        <dbReference type="ARBA" id="ARBA00004604"/>
    </source>
</evidence>
<feature type="compositionally biased region" description="Basic and acidic residues" evidence="9">
    <location>
        <begin position="62"/>
        <end position="94"/>
    </location>
</feature>
<dbReference type="InterPro" id="IPR005579">
    <property type="entry name" value="Cgr1-like"/>
</dbReference>
<protein>
    <recommendedName>
        <fullName evidence="8">rRNA-processing protein</fullName>
    </recommendedName>
</protein>
<dbReference type="VEuPathDB" id="FungiDB:MSYG_3100"/>
<keyword evidence="6" id="KW-0175">Coiled coil</keyword>
<evidence type="ECO:0000256" key="1">
    <source>
        <dbReference type="ARBA" id="ARBA00004090"/>
    </source>
</evidence>
<dbReference type="AlphaFoldDB" id="A0A1M8A8J1"/>
<evidence type="ECO:0000313" key="11">
    <source>
        <dbReference type="Proteomes" id="UP000186303"/>
    </source>
</evidence>
<keyword evidence="7 8" id="KW-0539">Nucleus</keyword>
<evidence type="ECO:0000256" key="3">
    <source>
        <dbReference type="ARBA" id="ARBA00007869"/>
    </source>
</evidence>
<proteinExistence type="inferred from homology"/>